<gene>
    <name evidence="1" type="ORF">SAMN05216469_1095</name>
</gene>
<reference evidence="1 2" key="1">
    <citation type="submission" date="2016-10" db="EMBL/GenBank/DDBJ databases">
        <authorList>
            <person name="de Groot N.N."/>
        </authorList>
    </citation>
    <scope>NUCLEOTIDE SEQUENCE [LARGE SCALE GENOMIC DNA]</scope>
    <source>
        <strain evidence="1 2">KH2T6</strain>
    </source>
</reference>
<evidence type="ECO:0000313" key="1">
    <source>
        <dbReference type="EMBL" id="SEK97659.1"/>
    </source>
</evidence>
<name>A0A1H7LFS9_RUMAL</name>
<sequence length="57" mass="7087">MSKLETLKFFLWKRSGLHLRDALARYYEYLSNEEIRLYEKEIDQLLEKYEVEVELPF</sequence>
<proteinExistence type="predicted"/>
<accession>A0A1H7LFS9</accession>
<dbReference type="EMBL" id="FOAT01000009">
    <property type="protein sequence ID" value="SEK97659.1"/>
    <property type="molecule type" value="Genomic_DNA"/>
</dbReference>
<dbReference type="AlphaFoldDB" id="A0A1H7LFS9"/>
<organism evidence="1 2">
    <name type="scientific">Ruminococcus albus</name>
    <dbReference type="NCBI Taxonomy" id="1264"/>
    <lineage>
        <taxon>Bacteria</taxon>
        <taxon>Bacillati</taxon>
        <taxon>Bacillota</taxon>
        <taxon>Clostridia</taxon>
        <taxon>Eubacteriales</taxon>
        <taxon>Oscillospiraceae</taxon>
        <taxon>Ruminococcus</taxon>
    </lineage>
</organism>
<dbReference type="RefSeq" id="WP_170844288.1">
    <property type="nucleotide sequence ID" value="NZ_FOAT01000009.1"/>
</dbReference>
<dbReference type="Proteomes" id="UP000186015">
    <property type="component" value="Unassembled WGS sequence"/>
</dbReference>
<evidence type="ECO:0000313" key="2">
    <source>
        <dbReference type="Proteomes" id="UP000186015"/>
    </source>
</evidence>
<protein>
    <submittedName>
        <fullName evidence="1">Uncharacterized protein</fullName>
    </submittedName>
</protein>